<dbReference type="InterPro" id="IPR039421">
    <property type="entry name" value="Type_1_exporter"/>
</dbReference>
<dbReference type="PROSITE" id="PS50893">
    <property type="entry name" value="ABC_TRANSPORTER_2"/>
    <property type="match status" value="1"/>
</dbReference>
<keyword evidence="6 8" id="KW-1133">Transmembrane helix</keyword>
<dbReference type="OrthoDB" id="9762517at2"/>
<evidence type="ECO:0000256" key="3">
    <source>
        <dbReference type="ARBA" id="ARBA00022692"/>
    </source>
</evidence>
<dbReference type="CDD" id="cd18545">
    <property type="entry name" value="ABC_6TM_YknV_like"/>
    <property type="match status" value="1"/>
</dbReference>
<evidence type="ECO:0000256" key="6">
    <source>
        <dbReference type="ARBA" id="ARBA00022989"/>
    </source>
</evidence>
<evidence type="ECO:0000256" key="1">
    <source>
        <dbReference type="ARBA" id="ARBA00004651"/>
    </source>
</evidence>
<keyword evidence="3 8" id="KW-0812">Transmembrane</keyword>
<dbReference type="GO" id="GO:0015421">
    <property type="term" value="F:ABC-type oligopeptide transporter activity"/>
    <property type="evidence" value="ECO:0007669"/>
    <property type="project" value="TreeGrafter"/>
</dbReference>
<dbReference type="InterPro" id="IPR003439">
    <property type="entry name" value="ABC_transporter-like_ATP-bd"/>
</dbReference>
<evidence type="ECO:0000259" key="10">
    <source>
        <dbReference type="PROSITE" id="PS50929"/>
    </source>
</evidence>
<dbReference type="RefSeq" id="WP_013429113.1">
    <property type="nucleotide sequence ID" value="NC_014720.1"/>
</dbReference>
<comment type="subcellular location">
    <subcellularLocation>
        <location evidence="1">Cell membrane</location>
        <topology evidence="1">Multi-pass membrane protein</topology>
    </subcellularLocation>
</comment>
<dbReference type="InterPro" id="IPR036640">
    <property type="entry name" value="ABC1_TM_sf"/>
</dbReference>
<proteinExistence type="predicted"/>
<feature type="transmembrane region" description="Helical" evidence="8">
    <location>
        <begin position="38"/>
        <end position="60"/>
    </location>
</feature>
<dbReference type="AlphaFoldDB" id="E4SC31"/>
<dbReference type="PROSITE" id="PS50929">
    <property type="entry name" value="ABC_TM1F"/>
    <property type="match status" value="1"/>
</dbReference>
<dbReference type="Pfam" id="PF00664">
    <property type="entry name" value="ABC_membrane"/>
    <property type="match status" value="1"/>
</dbReference>
<organism evidence="11 12">
    <name type="scientific">Caldicellulosiruptor kronotskyensis (strain DSM 18902 / VKM B-2412 / 2002)</name>
    <dbReference type="NCBI Taxonomy" id="632348"/>
    <lineage>
        <taxon>Bacteria</taxon>
        <taxon>Bacillati</taxon>
        <taxon>Bacillota</taxon>
        <taxon>Bacillota incertae sedis</taxon>
        <taxon>Caldicellulosiruptorales</taxon>
        <taxon>Caldicellulosiruptoraceae</taxon>
        <taxon>Caldicellulosiruptor</taxon>
    </lineage>
</organism>
<evidence type="ECO:0000313" key="11">
    <source>
        <dbReference type="EMBL" id="ADQ44956.1"/>
    </source>
</evidence>
<evidence type="ECO:0000256" key="5">
    <source>
        <dbReference type="ARBA" id="ARBA00022840"/>
    </source>
</evidence>
<dbReference type="SUPFAM" id="SSF90123">
    <property type="entry name" value="ABC transporter transmembrane region"/>
    <property type="match status" value="1"/>
</dbReference>
<dbReference type="SUPFAM" id="SSF52540">
    <property type="entry name" value="P-loop containing nucleoside triphosphate hydrolases"/>
    <property type="match status" value="1"/>
</dbReference>
<dbReference type="CDD" id="cd03254">
    <property type="entry name" value="ABCC_Glucan_exporter_like"/>
    <property type="match status" value="1"/>
</dbReference>
<keyword evidence="12" id="KW-1185">Reference proteome</keyword>
<feature type="transmembrane region" description="Helical" evidence="8">
    <location>
        <begin position="181"/>
        <end position="201"/>
    </location>
</feature>
<name>E4SC31_CALK2</name>
<feature type="transmembrane region" description="Helical" evidence="8">
    <location>
        <begin position="72"/>
        <end position="89"/>
    </location>
</feature>
<feature type="domain" description="ABC transporter" evidence="9">
    <location>
        <begin position="356"/>
        <end position="590"/>
    </location>
</feature>
<protein>
    <submittedName>
        <fullName evidence="11">ABC transporter related protein</fullName>
    </submittedName>
</protein>
<dbReference type="Gene3D" id="3.40.50.300">
    <property type="entry name" value="P-loop containing nucleotide triphosphate hydrolases"/>
    <property type="match status" value="1"/>
</dbReference>
<accession>E4SC31</accession>
<feature type="domain" description="ABC transmembrane type-1" evidence="10">
    <location>
        <begin position="40"/>
        <end position="320"/>
    </location>
</feature>
<keyword evidence="2" id="KW-0813">Transport</keyword>
<reference key="1">
    <citation type="submission" date="2010-11" db="EMBL/GenBank/DDBJ databases">
        <title>Complete sequence of Caldicellulosiruptor kronotskyensis 2002.</title>
        <authorList>
            <consortium name="US DOE Joint Genome Institute"/>
            <person name="Lucas S."/>
            <person name="Copeland A."/>
            <person name="Lapidus A."/>
            <person name="Cheng J.-F."/>
            <person name="Bruce D."/>
            <person name="Goodwin L."/>
            <person name="Pitluck S."/>
            <person name="Davenport K."/>
            <person name="Detter J.C."/>
            <person name="Han C."/>
            <person name="Tapia R."/>
            <person name="Land M."/>
            <person name="Hauser L."/>
            <person name="Jeffries C."/>
            <person name="Kyrpides N."/>
            <person name="Ivanova N."/>
            <person name="Mikhailova N."/>
            <person name="Blumer-Schuette S.E."/>
            <person name="Kelly R.M."/>
            <person name="Woyke T."/>
        </authorList>
    </citation>
    <scope>NUCLEOTIDE SEQUENCE</scope>
    <source>
        <strain>2002</strain>
    </source>
</reference>
<evidence type="ECO:0000259" key="9">
    <source>
        <dbReference type="PROSITE" id="PS50893"/>
    </source>
</evidence>
<dbReference type="InterPro" id="IPR027417">
    <property type="entry name" value="P-loop_NTPase"/>
</dbReference>
<dbReference type="HOGENOM" id="CLU_000604_84_3_9"/>
<dbReference type="KEGG" id="ckn:Calkro_0039"/>
<evidence type="ECO:0000256" key="8">
    <source>
        <dbReference type="SAM" id="Phobius"/>
    </source>
</evidence>
<dbReference type="Pfam" id="PF00005">
    <property type="entry name" value="ABC_tran"/>
    <property type="match status" value="1"/>
</dbReference>
<evidence type="ECO:0000256" key="7">
    <source>
        <dbReference type="ARBA" id="ARBA00023136"/>
    </source>
</evidence>
<dbReference type="SMART" id="SM00382">
    <property type="entry name" value="AAA"/>
    <property type="match status" value="1"/>
</dbReference>
<evidence type="ECO:0000256" key="2">
    <source>
        <dbReference type="ARBA" id="ARBA00022448"/>
    </source>
</evidence>
<reference evidence="11 12" key="2">
    <citation type="journal article" date="2011" name="J. Bacteriol.">
        <title>Complete genome sequences for the anaerobic, extremely thermophilic plant biomass-degrading bacteria Caldicellulosiruptor hydrothermalis, Caldicellulosiruptor kristjanssonii, Caldicellulosiruptor kronotskyensis, Caldicellulosiruptor owensenis, and Caldicellulosiruptor lactoaceticus.</title>
        <authorList>
            <person name="Blumer-Schuette S.E."/>
            <person name="Ozdemir I."/>
            <person name="Mistry D."/>
            <person name="Lucas S."/>
            <person name="Lapidus A."/>
            <person name="Cheng J.F."/>
            <person name="Goodwin L.A."/>
            <person name="Pitluck S."/>
            <person name="Land M.L."/>
            <person name="Hauser L.J."/>
            <person name="Woyke T."/>
            <person name="Mikhailova N."/>
            <person name="Pati A."/>
            <person name="Kyrpides N.C."/>
            <person name="Ivanova N."/>
            <person name="Detter J.C."/>
            <person name="Walston-Davenport K."/>
            <person name="Han S."/>
            <person name="Adams M.W."/>
            <person name="Kelly R.M."/>
        </authorList>
    </citation>
    <scope>NUCLEOTIDE SEQUENCE [LARGE SCALE GENOMIC DNA]</scope>
    <source>
        <strain evidence="12">DSM 18902 / VKM B-2412 / 2002</strain>
    </source>
</reference>
<feature type="transmembrane region" description="Helical" evidence="8">
    <location>
        <begin position="155"/>
        <end position="175"/>
    </location>
</feature>
<dbReference type="PANTHER" id="PTHR43394">
    <property type="entry name" value="ATP-DEPENDENT PERMEASE MDL1, MITOCHONDRIAL"/>
    <property type="match status" value="1"/>
</dbReference>
<dbReference type="GO" id="GO:0005524">
    <property type="term" value="F:ATP binding"/>
    <property type="evidence" value="ECO:0007669"/>
    <property type="project" value="UniProtKB-KW"/>
</dbReference>
<dbReference type="PANTHER" id="PTHR43394:SF1">
    <property type="entry name" value="ATP-BINDING CASSETTE SUB-FAMILY B MEMBER 10, MITOCHONDRIAL"/>
    <property type="match status" value="1"/>
</dbReference>
<sequence length="598" mass="67856">MADPVAKKQIFSQEETNYELKIPYLKRLFKFLLPYKKWLVLTLIFMFAATVADLVSPYLLKQAVDHYIPKKDFNGILIIGALLILMLFVNKECSKNKIRLANRTGQMVLFDIRKALFDHVQSLSFSFFDKNSTGRIIVRIVNDVNTLNNLFTNGIVNVITDMSSLVLAAIIMFSINPKLAMVTFAALPIFLVVLFTTRNAIKRNWRAVRRKIANLNAYIHENISGIRVIQAYVRQKVNRAIFKDVIDDVFLSWMKAVRINGIFSPAVEVCSMIGTLIIYFYGVKLLKINGVTVGTLIAFVSYLDRFWRPVVTLSNFYNQLLVASASSERIFEVLSIQPEIKEDKNPVEISTFRNSIEFKNVWFAYKDEEYVLKDVSFEIKKGMMVALVGATGSGKTTIVNLLARFYDPQKGSILIDGIDLKKISFKSLRKLIGIVQQEPFLFSGSILDNILYGKPDAKLEEVIEVCNFLGAHDFISQFEDGYFTQVNERGNRLSTGQKQLISLARLLLQNPQILILDEATASLDTHSELMVQNALNKVMKDRTSIVIAHRLSTIKDADLIIVMDKGKIAEMGTHESLIRKKGIYYELCASQIRFVKAG</sequence>
<feature type="transmembrane region" description="Helical" evidence="8">
    <location>
        <begin position="262"/>
        <end position="282"/>
    </location>
</feature>
<dbReference type="Gene3D" id="1.20.1560.10">
    <property type="entry name" value="ABC transporter type 1, transmembrane domain"/>
    <property type="match status" value="1"/>
</dbReference>
<gene>
    <name evidence="11" type="ordered locus">Calkro_0039</name>
</gene>
<evidence type="ECO:0000313" key="12">
    <source>
        <dbReference type="Proteomes" id="UP000006835"/>
    </source>
</evidence>
<dbReference type="InterPro" id="IPR011527">
    <property type="entry name" value="ABC1_TM_dom"/>
</dbReference>
<dbReference type="InterPro" id="IPR003593">
    <property type="entry name" value="AAA+_ATPase"/>
</dbReference>
<keyword evidence="4" id="KW-0547">Nucleotide-binding</keyword>
<evidence type="ECO:0000256" key="4">
    <source>
        <dbReference type="ARBA" id="ARBA00022741"/>
    </source>
</evidence>
<dbReference type="GO" id="GO:0016887">
    <property type="term" value="F:ATP hydrolysis activity"/>
    <property type="evidence" value="ECO:0007669"/>
    <property type="project" value="InterPro"/>
</dbReference>
<dbReference type="Proteomes" id="UP000006835">
    <property type="component" value="Chromosome"/>
</dbReference>
<dbReference type="GO" id="GO:0005886">
    <property type="term" value="C:plasma membrane"/>
    <property type="evidence" value="ECO:0007669"/>
    <property type="project" value="UniProtKB-SubCell"/>
</dbReference>
<keyword evidence="5" id="KW-0067">ATP-binding</keyword>
<dbReference type="EMBL" id="CP002330">
    <property type="protein sequence ID" value="ADQ44956.1"/>
    <property type="molecule type" value="Genomic_DNA"/>
</dbReference>
<dbReference type="FunFam" id="3.40.50.300:FF:000287">
    <property type="entry name" value="Multidrug ABC transporter ATP-binding protein"/>
    <property type="match status" value="1"/>
</dbReference>
<dbReference type="PATRIC" id="fig|632348.3.peg.43"/>
<keyword evidence="7 8" id="KW-0472">Membrane</keyword>